<evidence type="ECO:0000313" key="2">
    <source>
        <dbReference type="EMBL" id="GMG81954.1"/>
    </source>
</evidence>
<sequence length="405" mass="43446">MTTPIAIVDPADPASWPATVPPGTRRHLAALVDPGPAALMANAGEMRGELLRVGDAVLPVLISGAQGPRASILSPLAHHVLYPAEEIARASKRIGRGTLRALLAPLVLALRLGRIDRCAFVNHWLLSGAPDPGLPAADWAAALAFLAARHPDHALVVQDVTQTLTPELHDALAQAGGEPVPSRRICVLDPSAPLSGRKRRKLRNNRNTLARLLAEAAPRQLGRAALEGQEERLAALHAEANIGRHSQLNPAYTAAFFRLALACEDVRLAAWAAPDGPPGEIAAFNLQREDGRRLYWTTFGRLPPGADDAVRGYELAAASDIAVAAERGLLLDWGGGAEHFKRMRGAVLHQQLEMVFTRHLPWHRRAAWGLLARLRRLRARQVGLAPRGRDWPDAPDAAGAPDTGG</sequence>
<keyword evidence="3" id="KW-1185">Reference proteome</keyword>
<name>A0ABQ6LII5_9RHOB</name>
<comment type="caution">
    <text evidence="2">The sequence shown here is derived from an EMBL/GenBank/DDBJ whole genome shotgun (WGS) entry which is preliminary data.</text>
</comment>
<accession>A0ABQ6LII5</accession>
<organism evidence="2 3">
    <name type="scientific">Paralimibaculum aggregatum</name>
    <dbReference type="NCBI Taxonomy" id="3036245"/>
    <lineage>
        <taxon>Bacteria</taxon>
        <taxon>Pseudomonadati</taxon>
        <taxon>Pseudomonadota</taxon>
        <taxon>Alphaproteobacteria</taxon>
        <taxon>Rhodobacterales</taxon>
        <taxon>Paracoccaceae</taxon>
        <taxon>Paralimibaculum</taxon>
    </lineage>
</organism>
<dbReference type="RefSeq" id="WP_285670696.1">
    <property type="nucleotide sequence ID" value="NZ_BSYI01000007.1"/>
</dbReference>
<proteinExistence type="predicted"/>
<feature type="compositionally biased region" description="Low complexity" evidence="1">
    <location>
        <begin position="394"/>
        <end position="405"/>
    </location>
</feature>
<evidence type="ECO:0008006" key="4">
    <source>
        <dbReference type="Google" id="ProtNLM"/>
    </source>
</evidence>
<protein>
    <recommendedName>
        <fullName evidence="4">GNAT family N-acetyltransferase</fullName>
    </recommendedName>
</protein>
<feature type="region of interest" description="Disordered" evidence="1">
    <location>
        <begin position="385"/>
        <end position="405"/>
    </location>
</feature>
<dbReference type="EMBL" id="BSYI01000007">
    <property type="protein sequence ID" value="GMG81954.1"/>
    <property type="molecule type" value="Genomic_DNA"/>
</dbReference>
<gene>
    <name evidence="2" type="ORF">LNKW23_11670</name>
</gene>
<evidence type="ECO:0000313" key="3">
    <source>
        <dbReference type="Proteomes" id="UP001239909"/>
    </source>
</evidence>
<evidence type="ECO:0000256" key="1">
    <source>
        <dbReference type="SAM" id="MobiDB-lite"/>
    </source>
</evidence>
<dbReference type="Proteomes" id="UP001239909">
    <property type="component" value="Unassembled WGS sequence"/>
</dbReference>
<reference evidence="2 3" key="1">
    <citation type="submission" date="2023-04" db="EMBL/GenBank/DDBJ databases">
        <title>Marinoamorphus aggregata gen. nov., sp. Nov., isolate from tissue of brittle star Ophioplocus japonicus.</title>
        <authorList>
            <person name="Kawano K."/>
            <person name="Sawayama S."/>
            <person name="Nakagawa S."/>
        </authorList>
    </citation>
    <scope>NUCLEOTIDE SEQUENCE [LARGE SCALE GENOMIC DNA]</scope>
    <source>
        <strain evidence="2 3">NKW23</strain>
    </source>
</reference>